<gene>
    <name evidence="2" type="ORF">CUNI_LOCUS20596</name>
</gene>
<protein>
    <recommendedName>
        <fullName evidence="4">Thioredoxin domain-containing protein</fullName>
    </recommendedName>
</protein>
<dbReference type="CDD" id="cd02961">
    <property type="entry name" value="PDI_a_family"/>
    <property type="match status" value="1"/>
</dbReference>
<dbReference type="Gene3D" id="3.40.30.10">
    <property type="entry name" value="Glutaredoxin"/>
    <property type="match status" value="1"/>
</dbReference>
<keyword evidence="3" id="KW-1185">Reference proteome</keyword>
<accession>A0A8S4A3W5</accession>
<name>A0A8S4A3W5_9EUPU</name>
<proteinExistence type="predicted"/>
<feature type="region of interest" description="Disordered" evidence="1">
    <location>
        <begin position="1"/>
        <end position="55"/>
    </location>
</feature>
<dbReference type="InterPro" id="IPR036249">
    <property type="entry name" value="Thioredoxin-like_sf"/>
</dbReference>
<comment type="caution">
    <text evidence="2">The sequence shown here is derived from an EMBL/GenBank/DDBJ whole genome shotgun (WGS) entry which is preliminary data.</text>
</comment>
<evidence type="ECO:0000256" key="1">
    <source>
        <dbReference type="SAM" id="MobiDB-lite"/>
    </source>
</evidence>
<evidence type="ECO:0000313" key="2">
    <source>
        <dbReference type="EMBL" id="CAG5135038.1"/>
    </source>
</evidence>
<reference evidence="2" key="1">
    <citation type="submission" date="2021-04" db="EMBL/GenBank/DDBJ databases">
        <authorList>
            <consortium name="Molecular Ecology Group"/>
        </authorList>
    </citation>
    <scope>NUCLEOTIDE SEQUENCE</scope>
</reference>
<sequence length="212" mass="23698">MSDDKLFKPPTAPKPSQKSVIKSPVAKTPPRNRQNIVSSSPVMDENMPSITRPRTPAFGRRKFTELKMISQDPDISGQVGQDPFVKSELVFGLNDLTFTPFLSNRDVAFVFFYDPTDSESHWCKPRVAKAAETTKRANHVYAAVNCMENPILCYRQSAQTLPTYIVYSKGTKVRKIRDTAEITSVNMKAYVESAPVSEGAKTRRPLGLLRVA</sequence>
<evidence type="ECO:0000313" key="3">
    <source>
        <dbReference type="Proteomes" id="UP000678393"/>
    </source>
</evidence>
<organism evidence="2 3">
    <name type="scientific">Candidula unifasciata</name>
    <dbReference type="NCBI Taxonomy" id="100452"/>
    <lineage>
        <taxon>Eukaryota</taxon>
        <taxon>Metazoa</taxon>
        <taxon>Spiralia</taxon>
        <taxon>Lophotrochozoa</taxon>
        <taxon>Mollusca</taxon>
        <taxon>Gastropoda</taxon>
        <taxon>Heterobranchia</taxon>
        <taxon>Euthyneura</taxon>
        <taxon>Panpulmonata</taxon>
        <taxon>Eupulmonata</taxon>
        <taxon>Stylommatophora</taxon>
        <taxon>Helicina</taxon>
        <taxon>Helicoidea</taxon>
        <taxon>Geomitridae</taxon>
        <taxon>Candidula</taxon>
    </lineage>
</organism>
<evidence type="ECO:0008006" key="4">
    <source>
        <dbReference type="Google" id="ProtNLM"/>
    </source>
</evidence>
<dbReference type="EMBL" id="CAJHNH020007857">
    <property type="protein sequence ID" value="CAG5135038.1"/>
    <property type="molecule type" value="Genomic_DNA"/>
</dbReference>
<feature type="compositionally biased region" description="Polar residues" evidence="1">
    <location>
        <begin position="31"/>
        <end position="41"/>
    </location>
</feature>
<dbReference type="Proteomes" id="UP000678393">
    <property type="component" value="Unassembled WGS sequence"/>
</dbReference>
<dbReference type="AlphaFoldDB" id="A0A8S4A3W5"/>
<dbReference type="SUPFAM" id="SSF52833">
    <property type="entry name" value="Thioredoxin-like"/>
    <property type="match status" value="1"/>
</dbReference>